<dbReference type="Proteomes" id="UP000743107">
    <property type="component" value="Unassembled WGS sequence"/>
</dbReference>
<dbReference type="GO" id="GO:0003700">
    <property type="term" value="F:DNA-binding transcription factor activity"/>
    <property type="evidence" value="ECO:0007669"/>
    <property type="project" value="InterPro"/>
</dbReference>
<reference evidence="1" key="2">
    <citation type="submission" date="2019-12" db="EMBL/GenBank/DDBJ databases">
        <title>SpeciesPrimer: A bioinformatics pipeline dedicated to the design of qPCR primers for the quantification of bacterial species.</title>
        <authorList>
            <person name="Dreier M."/>
            <person name="Berthoud H."/>
            <person name="Shani N."/>
            <person name="Wechsler D."/>
            <person name="Junier P."/>
        </authorList>
    </citation>
    <scope>NUCLEOTIDE SEQUENCE</scope>
    <source>
        <strain evidence="1">FAM13073</strain>
    </source>
</reference>
<sequence length="193" mass="22981">MENNERTIKLGLEHLLEDGHEKIVYGALKKLHINTRSVEFDDFLQEARLVYAKAYVRFPQDLQENDRQFHGYAYQAVYWRVLDIIRYRQKEKDVQAVELEDDEKQEARWGHKPSWVERIMSDQLFQEVYKLCTPAEKRFLKACYVEQLSGAEIARKEKVSRQSIYKWRKAVGKKALYVIGKGEDMDYTKALKK</sequence>
<reference evidence="2" key="4">
    <citation type="submission" date="2020-11" db="EMBL/GenBank/DDBJ databases">
        <title>Antibiotic susceptibility profiles of Pediococcus pentosaceus from various origins and their implications for the safety assessment of strains with food-technology applications.</title>
        <authorList>
            <person name="Shani N."/>
            <person name="Oberhaensli S."/>
            <person name="Arias E."/>
        </authorList>
    </citation>
    <scope>NUCLEOTIDE SEQUENCE</scope>
    <source>
        <strain evidence="2">FAM 19164</strain>
    </source>
</reference>
<evidence type="ECO:0000313" key="3">
    <source>
        <dbReference type="Proteomes" id="UP000472573"/>
    </source>
</evidence>
<dbReference type="InterPro" id="IPR036388">
    <property type="entry name" value="WH-like_DNA-bd_sf"/>
</dbReference>
<dbReference type="Proteomes" id="UP000472573">
    <property type="component" value="Unassembled WGS sequence"/>
</dbReference>
<dbReference type="NCBIfam" id="TIGR02937">
    <property type="entry name" value="sigma70-ECF"/>
    <property type="match status" value="1"/>
</dbReference>
<dbReference type="AlphaFoldDB" id="A0A6L4ZZP1"/>
<reference evidence="3" key="3">
    <citation type="submission" date="2020-03" db="EMBL/GenBank/DDBJ databases">
        <title>SpeciesPrimer: A bioinformatics pipeline dedicated to the design of qPCR primers for the quantification of bacterial species.</title>
        <authorList>
            <person name="Dreier M."/>
            <person name="Berthoud H."/>
            <person name="Shani N."/>
            <person name="Wechsler D."/>
            <person name="Junier P."/>
        </authorList>
    </citation>
    <scope>NUCLEOTIDE SEQUENCE [LARGE SCALE GENOMIC DNA]</scope>
    <source>
        <strain evidence="3">FAM13073</strain>
    </source>
</reference>
<keyword evidence="3" id="KW-1185">Reference proteome</keyword>
<accession>A0A6L4ZZP1</accession>
<dbReference type="RefSeq" id="WP_060744059.1">
    <property type="nucleotide sequence ID" value="NZ_CP023655.1"/>
</dbReference>
<dbReference type="Gene3D" id="1.10.10.10">
    <property type="entry name" value="Winged helix-like DNA-binding domain superfamily/Winged helix DNA-binding domain"/>
    <property type="match status" value="1"/>
</dbReference>
<comment type="caution">
    <text evidence="2">The sequence shown here is derived from an EMBL/GenBank/DDBJ whole genome shotgun (WGS) entry which is preliminary data.</text>
</comment>
<dbReference type="InterPro" id="IPR013324">
    <property type="entry name" value="RNA_pol_sigma_r3/r4-like"/>
</dbReference>
<organism evidence="2 4">
    <name type="scientific">Pediococcus pentosaceus</name>
    <dbReference type="NCBI Taxonomy" id="1255"/>
    <lineage>
        <taxon>Bacteria</taxon>
        <taxon>Bacillati</taxon>
        <taxon>Bacillota</taxon>
        <taxon>Bacilli</taxon>
        <taxon>Lactobacillales</taxon>
        <taxon>Lactobacillaceae</taxon>
        <taxon>Pediococcus</taxon>
    </lineage>
</organism>
<evidence type="ECO:0000313" key="1">
    <source>
        <dbReference type="EMBL" id="KAF0412652.1"/>
    </source>
</evidence>
<dbReference type="EMBL" id="WENB01000005">
    <property type="protein sequence ID" value="KAF0412652.1"/>
    <property type="molecule type" value="Genomic_DNA"/>
</dbReference>
<evidence type="ECO:0000313" key="2">
    <source>
        <dbReference type="EMBL" id="MBF7127934.1"/>
    </source>
</evidence>
<evidence type="ECO:0000313" key="4">
    <source>
        <dbReference type="Proteomes" id="UP000743107"/>
    </source>
</evidence>
<protein>
    <submittedName>
        <fullName evidence="2">Sigma-70 family RNA polymerase sigma factor</fullName>
    </submittedName>
</protein>
<dbReference type="InterPro" id="IPR014284">
    <property type="entry name" value="RNA_pol_sigma-70_dom"/>
</dbReference>
<name>A0A6L4ZZP1_PEDPE</name>
<dbReference type="EMBL" id="JADOFV010000005">
    <property type="protein sequence ID" value="MBF7127934.1"/>
    <property type="molecule type" value="Genomic_DNA"/>
</dbReference>
<dbReference type="GO" id="GO:0006352">
    <property type="term" value="P:DNA-templated transcription initiation"/>
    <property type="evidence" value="ECO:0007669"/>
    <property type="project" value="InterPro"/>
</dbReference>
<dbReference type="SUPFAM" id="SSF88659">
    <property type="entry name" value="Sigma3 and sigma4 domains of RNA polymerase sigma factors"/>
    <property type="match status" value="1"/>
</dbReference>
<proteinExistence type="predicted"/>
<reference evidence="1 3" key="1">
    <citation type="submission" date="2019-10" db="EMBL/GenBank/DDBJ databases">
        <authorList>
            <person name="Irmler S."/>
            <person name="Berthoud H."/>
            <person name="Roetschi A."/>
            <person name="Arias E."/>
            <person name="Shani N."/>
            <person name="Wuethrich D."/>
            <person name="Bruggmann R."/>
        </authorList>
    </citation>
    <scope>NUCLEOTIDE SEQUENCE [LARGE SCALE GENOMIC DNA]</scope>
    <source>
        <strain evidence="1 3">FAM13073</strain>
    </source>
</reference>
<gene>
    <name evidence="1" type="ORF">GBO79_08820</name>
    <name evidence="2" type="ORF">ITQ97_08995</name>
</gene>